<evidence type="ECO:0000313" key="1">
    <source>
        <dbReference type="EMBL" id="CAG5069837.1"/>
    </source>
</evidence>
<keyword evidence="2" id="KW-1185">Reference proteome</keyword>
<dbReference type="RefSeq" id="WP_215233919.1">
    <property type="nucleotide sequence ID" value="NZ_CAJRAU010000003.1"/>
</dbReference>
<evidence type="ECO:0000313" key="2">
    <source>
        <dbReference type="Proteomes" id="UP000679725"/>
    </source>
</evidence>
<evidence type="ECO:0008006" key="3">
    <source>
        <dbReference type="Google" id="ProtNLM"/>
    </source>
</evidence>
<organism evidence="1 2">
    <name type="scientific">Dyadobacter linearis</name>
    <dbReference type="NCBI Taxonomy" id="2823330"/>
    <lineage>
        <taxon>Bacteria</taxon>
        <taxon>Pseudomonadati</taxon>
        <taxon>Bacteroidota</taxon>
        <taxon>Cytophagia</taxon>
        <taxon>Cytophagales</taxon>
        <taxon>Spirosomataceae</taxon>
        <taxon>Dyadobacter</taxon>
    </lineage>
</organism>
<comment type="caution">
    <text evidence="1">The sequence shown here is derived from an EMBL/GenBank/DDBJ whole genome shotgun (WGS) entry which is preliminary data.</text>
</comment>
<dbReference type="Proteomes" id="UP000679725">
    <property type="component" value="Unassembled WGS sequence"/>
</dbReference>
<protein>
    <recommendedName>
        <fullName evidence="3">Addiction module protein</fullName>
    </recommendedName>
</protein>
<proteinExistence type="predicted"/>
<dbReference type="EMBL" id="CAJRAU010000003">
    <property type="protein sequence ID" value="CAG5069837.1"/>
    <property type="molecule type" value="Genomic_DNA"/>
</dbReference>
<accession>A0ABN7RD67</accession>
<reference evidence="1 2" key="1">
    <citation type="submission" date="2021-04" db="EMBL/GenBank/DDBJ databases">
        <authorList>
            <person name="Rodrigo-Torres L."/>
            <person name="Arahal R. D."/>
            <person name="Lucena T."/>
        </authorList>
    </citation>
    <scope>NUCLEOTIDE SEQUENCE [LARGE SCALE GENOMIC DNA]</scope>
    <source>
        <strain evidence="1 2">CECT 9623</strain>
    </source>
</reference>
<gene>
    <name evidence="1" type="ORF">DYBT9623_02574</name>
</gene>
<name>A0ABN7RD67_9BACT</name>
<sequence>MVSLNISLNQLLEVIKSLNELEKIQVRSALENEVDVSDQTNEELLRRKKAYEDGKITSRSWNDIKGKYGSL</sequence>